<organism evidence="1 2">
    <name type="scientific">Sipha flava</name>
    <name type="common">yellow sugarcane aphid</name>
    <dbReference type="NCBI Taxonomy" id="143950"/>
    <lineage>
        <taxon>Eukaryota</taxon>
        <taxon>Metazoa</taxon>
        <taxon>Ecdysozoa</taxon>
        <taxon>Arthropoda</taxon>
        <taxon>Hexapoda</taxon>
        <taxon>Insecta</taxon>
        <taxon>Pterygota</taxon>
        <taxon>Neoptera</taxon>
        <taxon>Paraneoptera</taxon>
        <taxon>Hemiptera</taxon>
        <taxon>Sternorrhyncha</taxon>
        <taxon>Aphidomorpha</taxon>
        <taxon>Aphidoidea</taxon>
        <taxon>Aphididae</taxon>
        <taxon>Sipha</taxon>
    </lineage>
</organism>
<proteinExistence type="predicted"/>
<protein>
    <submittedName>
        <fullName evidence="2">Uncharacterized protein LOC112694428 isoform X1</fullName>
    </submittedName>
</protein>
<dbReference type="RefSeq" id="XP_025425672.1">
    <property type="nucleotide sequence ID" value="XM_025569887.1"/>
</dbReference>
<gene>
    <name evidence="2" type="primary">LOC112694428</name>
</gene>
<name>A0A8B8GTQ6_9HEMI</name>
<dbReference type="Proteomes" id="UP000694846">
    <property type="component" value="Unplaced"/>
</dbReference>
<accession>A0A8B8GTQ6</accession>
<sequence>MEAVPLNCKLKTNFSYDPPKIIPLTSTSETSEPPKGFVPLANLGQTMTSTLPKTFGLCTSTVNMPNISELPEKFEPLTDLDQTMASTSSKTFSLCTSTVKKKFKSSFLDVASVSPNDTPKHSYLKFIKVHKLANETGIKNKKLKGLQQFIRRKNKQKAAMSEIINKLKNNNL</sequence>
<reference evidence="2" key="1">
    <citation type="submission" date="2025-08" db="UniProtKB">
        <authorList>
            <consortium name="RefSeq"/>
        </authorList>
    </citation>
    <scope>IDENTIFICATION</scope>
    <source>
        <tissue evidence="2">Whole body</tissue>
    </source>
</reference>
<dbReference type="AlphaFoldDB" id="A0A8B8GTQ6"/>
<evidence type="ECO:0000313" key="1">
    <source>
        <dbReference type="Proteomes" id="UP000694846"/>
    </source>
</evidence>
<evidence type="ECO:0000313" key="2">
    <source>
        <dbReference type="RefSeq" id="XP_025425672.1"/>
    </source>
</evidence>
<keyword evidence="1" id="KW-1185">Reference proteome</keyword>
<dbReference type="GeneID" id="112694428"/>